<dbReference type="Gene3D" id="3.40.50.300">
    <property type="entry name" value="P-loop containing nucleotide triphosphate hydrolases"/>
    <property type="match status" value="1"/>
</dbReference>
<accession>A0A3B0SRE7</accession>
<dbReference type="Gene3D" id="3.40.50.2300">
    <property type="match status" value="1"/>
</dbReference>
<dbReference type="GO" id="GO:0051782">
    <property type="term" value="P:negative regulation of cell division"/>
    <property type="evidence" value="ECO:0007669"/>
    <property type="project" value="TreeGrafter"/>
</dbReference>
<organism evidence="2">
    <name type="scientific">hydrothermal vent metagenome</name>
    <dbReference type="NCBI Taxonomy" id="652676"/>
    <lineage>
        <taxon>unclassified sequences</taxon>
        <taxon>metagenomes</taxon>
        <taxon>ecological metagenomes</taxon>
    </lineage>
</organism>
<dbReference type="PANTHER" id="PTHR43384:SF13">
    <property type="entry name" value="SLR0110 PROTEIN"/>
    <property type="match status" value="1"/>
</dbReference>
<dbReference type="GO" id="GO:0005524">
    <property type="term" value="F:ATP binding"/>
    <property type="evidence" value="ECO:0007669"/>
    <property type="project" value="TreeGrafter"/>
</dbReference>
<dbReference type="SUPFAM" id="SSF52540">
    <property type="entry name" value="P-loop containing nucleoside triphosphate hydrolases"/>
    <property type="match status" value="1"/>
</dbReference>
<feature type="domain" description="AAA" evidence="1">
    <location>
        <begin position="138"/>
        <end position="299"/>
    </location>
</feature>
<dbReference type="InterPro" id="IPR025669">
    <property type="entry name" value="AAA_dom"/>
</dbReference>
<dbReference type="EMBL" id="UOEK01000262">
    <property type="protein sequence ID" value="VAW03587.1"/>
    <property type="molecule type" value="Genomic_DNA"/>
</dbReference>
<evidence type="ECO:0000313" key="2">
    <source>
        <dbReference type="EMBL" id="VAW03587.1"/>
    </source>
</evidence>
<gene>
    <name evidence="2" type="ORF">MNBD_ACTINO02-2600</name>
</gene>
<dbReference type="InterPro" id="IPR027417">
    <property type="entry name" value="P-loop_NTPase"/>
</dbReference>
<reference evidence="2" key="1">
    <citation type="submission" date="2018-06" db="EMBL/GenBank/DDBJ databases">
        <authorList>
            <person name="Zhirakovskaya E."/>
        </authorList>
    </citation>
    <scope>NUCLEOTIDE SEQUENCE</scope>
</reference>
<sequence length="394" mass="43085">MAPDDQAISVLIVDGDDRFVADTTALLDGNKVYVARNMSDAQRRLLEENIGIAIVGPSFAHEAGVSETTVLFDIRPTLPIVLATQSMTTDLLRSALRTGIKDVIDVPLTIAKLEEAFESVALSTQRTEEGPKRSRIGRVVTIMSPKGGAGKTMTSTNTALSIAGWVGPERVVVLDADLQFGDICISLQIDPVHTIVDVARDIDKLDEPLLESLLATHSSGMRVLSAPLEPSLADEVSTQAIVKTIGMLKRMFDYIIIDTAPFLDEPVLSILERSDDVLLVVDMDLPSVKNSKLALDTLRLIKFPFEKIKLVLNRVNSKARLDVGELERSLGLNVMAAISSDKLVPRAVNEGEPVVSLYPRSRVARDLRAVARLVVDDARIEDTEDEPQKGRWFK</sequence>
<evidence type="ECO:0000259" key="1">
    <source>
        <dbReference type="Pfam" id="PF13614"/>
    </source>
</evidence>
<dbReference type="GO" id="GO:0009898">
    <property type="term" value="C:cytoplasmic side of plasma membrane"/>
    <property type="evidence" value="ECO:0007669"/>
    <property type="project" value="TreeGrafter"/>
</dbReference>
<proteinExistence type="predicted"/>
<name>A0A3B0SRE7_9ZZZZ</name>
<dbReference type="InterPro" id="IPR050625">
    <property type="entry name" value="ParA/MinD_ATPase"/>
</dbReference>
<dbReference type="AlphaFoldDB" id="A0A3B0SRE7"/>
<dbReference type="PANTHER" id="PTHR43384">
    <property type="entry name" value="SEPTUM SITE-DETERMINING PROTEIN MIND HOMOLOG, CHLOROPLASTIC-RELATED"/>
    <property type="match status" value="1"/>
</dbReference>
<dbReference type="SUPFAM" id="SSF52172">
    <property type="entry name" value="CheY-like"/>
    <property type="match status" value="1"/>
</dbReference>
<dbReference type="Pfam" id="PF13614">
    <property type="entry name" value="AAA_31"/>
    <property type="match status" value="1"/>
</dbReference>
<dbReference type="InterPro" id="IPR011006">
    <property type="entry name" value="CheY-like_superfamily"/>
</dbReference>
<dbReference type="GO" id="GO:0016887">
    <property type="term" value="F:ATP hydrolysis activity"/>
    <property type="evidence" value="ECO:0007669"/>
    <property type="project" value="TreeGrafter"/>
</dbReference>
<dbReference type="GO" id="GO:0005829">
    <property type="term" value="C:cytosol"/>
    <property type="evidence" value="ECO:0007669"/>
    <property type="project" value="TreeGrafter"/>
</dbReference>
<protein>
    <recommendedName>
        <fullName evidence="1">AAA domain-containing protein</fullName>
    </recommendedName>
</protein>